<dbReference type="HOGENOM" id="CLU_035918_5_2_1"/>
<protein>
    <submittedName>
        <fullName evidence="1">Uncharacterized protein</fullName>
    </submittedName>
</protein>
<keyword evidence="2" id="KW-1185">Reference proteome</keyword>
<dbReference type="EMBL" id="KN822238">
    <property type="protein sequence ID" value="KIM51818.1"/>
    <property type="molecule type" value="Genomic_DNA"/>
</dbReference>
<dbReference type="InterPro" id="IPR046521">
    <property type="entry name" value="DUF6698"/>
</dbReference>
<dbReference type="Pfam" id="PF20414">
    <property type="entry name" value="DUF6698"/>
    <property type="match status" value="1"/>
</dbReference>
<proteinExistence type="predicted"/>
<dbReference type="AlphaFoldDB" id="A0A0C2YQ01"/>
<evidence type="ECO:0000313" key="2">
    <source>
        <dbReference type="Proteomes" id="UP000053989"/>
    </source>
</evidence>
<dbReference type="OrthoDB" id="3160134at2759"/>
<name>A0A0C2YQ01_9AGAM</name>
<organism evidence="1 2">
    <name type="scientific">Scleroderma citrinum Foug A</name>
    <dbReference type="NCBI Taxonomy" id="1036808"/>
    <lineage>
        <taxon>Eukaryota</taxon>
        <taxon>Fungi</taxon>
        <taxon>Dikarya</taxon>
        <taxon>Basidiomycota</taxon>
        <taxon>Agaricomycotina</taxon>
        <taxon>Agaricomycetes</taxon>
        <taxon>Agaricomycetidae</taxon>
        <taxon>Boletales</taxon>
        <taxon>Sclerodermatineae</taxon>
        <taxon>Sclerodermataceae</taxon>
        <taxon>Scleroderma</taxon>
    </lineage>
</organism>
<sequence>MSDTVAALKHRADTLEEENCRLHAKLTKTPIHSYAKEGRAIHQLADLAIPVFDLITEHDCHLELGAEDDASADAIESSTEEDYVYRSFKRLIHWCPLVQKMLNPEAGCNMPLALQDLKLGADGAQVDDTNRLKTSVVNWLNNVQDHPECLLKPEDKLSHGFHHAVTGRLLCPVAQCFIVWSAIRECHPRYPVTTNMYSAFLYDGYYDPKNPSKGLFQGKYLLKAFRCIFTSLSSAEEEPEGDEAAVNSRHAKRIKKLKPCCNIAQILKMRIVNPCAIAYITCQQTNLFWLQSSQDPTSCLELYRQHR</sequence>
<reference evidence="2" key="2">
    <citation type="submission" date="2015-01" db="EMBL/GenBank/DDBJ databases">
        <title>Evolutionary Origins and Diversification of the Mycorrhizal Mutualists.</title>
        <authorList>
            <consortium name="DOE Joint Genome Institute"/>
            <consortium name="Mycorrhizal Genomics Consortium"/>
            <person name="Kohler A."/>
            <person name="Kuo A."/>
            <person name="Nagy L.G."/>
            <person name="Floudas D."/>
            <person name="Copeland A."/>
            <person name="Barry K.W."/>
            <person name="Cichocki N."/>
            <person name="Veneault-Fourrey C."/>
            <person name="LaButti K."/>
            <person name="Lindquist E.A."/>
            <person name="Lipzen A."/>
            <person name="Lundell T."/>
            <person name="Morin E."/>
            <person name="Murat C."/>
            <person name="Riley R."/>
            <person name="Ohm R."/>
            <person name="Sun H."/>
            <person name="Tunlid A."/>
            <person name="Henrissat B."/>
            <person name="Grigoriev I.V."/>
            <person name="Hibbett D.S."/>
            <person name="Martin F."/>
        </authorList>
    </citation>
    <scope>NUCLEOTIDE SEQUENCE [LARGE SCALE GENOMIC DNA]</scope>
    <source>
        <strain evidence="2">Foug A</strain>
    </source>
</reference>
<gene>
    <name evidence="1" type="ORF">SCLCIDRAFT_33147</name>
</gene>
<evidence type="ECO:0000313" key="1">
    <source>
        <dbReference type="EMBL" id="KIM51818.1"/>
    </source>
</evidence>
<dbReference type="Proteomes" id="UP000053989">
    <property type="component" value="Unassembled WGS sequence"/>
</dbReference>
<accession>A0A0C2YQ01</accession>
<dbReference type="InParanoid" id="A0A0C2YQ01"/>
<reference evidence="1 2" key="1">
    <citation type="submission" date="2014-04" db="EMBL/GenBank/DDBJ databases">
        <authorList>
            <consortium name="DOE Joint Genome Institute"/>
            <person name="Kuo A."/>
            <person name="Kohler A."/>
            <person name="Nagy L.G."/>
            <person name="Floudas D."/>
            <person name="Copeland A."/>
            <person name="Barry K.W."/>
            <person name="Cichocki N."/>
            <person name="Veneault-Fourrey C."/>
            <person name="LaButti K."/>
            <person name="Lindquist E.A."/>
            <person name="Lipzen A."/>
            <person name="Lundell T."/>
            <person name="Morin E."/>
            <person name="Murat C."/>
            <person name="Sun H."/>
            <person name="Tunlid A."/>
            <person name="Henrissat B."/>
            <person name="Grigoriev I.V."/>
            <person name="Hibbett D.S."/>
            <person name="Martin F."/>
            <person name="Nordberg H.P."/>
            <person name="Cantor M.N."/>
            <person name="Hua S.X."/>
        </authorList>
    </citation>
    <scope>NUCLEOTIDE SEQUENCE [LARGE SCALE GENOMIC DNA]</scope>
    <source>
        <strain evidence="1 2">Foug A</strain>
    </source>
</reference>